<feature type="compositionally biased region" description="Low complexity" evidence="1">
    <location>
        <begin position="359"/>
        <end position="371"/>
    </location>
</feature>
<feature type="compositionally biased region" description="Basic and acidic residues" evidence="1">
    <location>
        <begin position="255"/>
        <end position="265"/>
    </location>
</feature>
<reference evidence="2" key="1">
    <citation type="journal article" date="2020" name="Fungal Divers.">
        <title>Resolving the Mortierellaceae phylogeny through synthesis of multi-gene phylogenetics and phylogenomics.</title>
        <authorList>
            <person name="Vandepol N."/>
            <person name="Liber J."/>
            <person name="Desiro A."/>
            <person name="Na H."/>
            <person name="Kennedy M."/>
            <person name="Barry K."/>
            <person name="Grigoriev I.V."/>
            <person name="Miller A.N."/>
            <person name="O'Donnell K."/>
            <person name="Stajich J.E."/>
            <person name="Bonito G."/>
        </authorList>
    </citation>
    <scope>NUCLEOTIDE SEQUENCE</scope>
    <source>
        <strain evidence="2">KOD1015</strain>
    </source>
</reference>
<comment type="caution">
    <text evidence="2">The sequence shown here is derived from an EMBL/GenBank/DDBJ whole genome shotgun (WGS) entry which is preliminary data.</text>
</comment>
<name>A0A9P6FMW4_9FUNG</name>
<evidence type="ECO:0000313" key="3">
    <source>
        <dbReference type="Proteomes" id="UP000780801"/>
    </source>
</evidence>
<sequence>MIESTLLSQYFAEQGLKIRIRKEVRPKKRSRGDYLPAPSQSPPDSQMEQVDPSDEQDEDAKTPSSTGGASTSSKRRASGTKNAESRRGDMLLHTVDQEQVIMRPRGSFGTEMDDERVPSKNVDRLESSQEVYPSVNYSDGSLVSRRSSASVRLGEHALYMDPAQGGHAPGRHQQEPRMDEARVGPMDVTMEHHSGREQHSMTGHPAPNRPLTANHGYAVAPRTSPSQNFRDWPMATPSETYRSSPPLLNASMYRRVSDYSSEIHKTRPSHSSPPQPLHQPPRPMSPSVAATGAPLPPDSYGYHPDTPHTTASGSSMPASAYVSYTKGGNTNAAAPAWTRPRTYCPTTSSTVFGIWGSPSTASAPAPTAATPKLGHSSASTVAIQN</sequence>
<proteinExistence type="predicted"/>
<keyword evidence="3" id="KW-1185">Reference proteome</keyword>
<gene>
    <name evidence="2" type="ORF">BGW38_005849</name>
</gene>
<evidence type="ECO:0008006" key="4">
    <source>
        <dbReference type="Google" id="ProtNLM"/>
    </source>
</evidence>
<feature type="compositionally biased region" description="Basic and acidic residues" evidence="1">
    <location>
        <begin position="115"/>
        <end position="127"/>
    </location>
</feature>
<protein>
    <recommendedName>
        <fullName evidence="4">Velvet domain-containing protein</fullName>
    </recommendedName>
</protein>
<feature type="compositionally biased region" description="Polar residues" evidence="1">
    <location>
        <begin position="376"/>
        <end position="385"/>
    </location>
</feature>
<feature type="compositionally biased region" description="Low complexity" evidence="1">
    <location>
        <begin position="62"/>
        <end position="72"/>
    </location>
</feature>
<accession>A0A9P6FMW4</accession>
<dbReference type="Proteomes" id="UP000780801">
    <property type="component" value="Unassembled WGS sequence"/>
</dbReference>
<evidence type="ECO:0000313" key="2">
    <source>
        <dbReference type="EMBL" id="KAF9578383.1"/>
    </source>
</evidence>
<dbReference type="EMBL" id="JAABOA010003710">
    <property type="protein sequence ID" value="KAF9578383.1"/>
    <property type="molecule type" value="Genomic_DNA"/>
</dbReference>
<organism evidence="2 3">
    <name type="scientific">Lunasporangiospora selenospora</name>
    <dbReference type="NCBI Taxonomy" id="979761"/>
    <lineage>
        <taxon>Eukaryota</taxon>
        <taxon>Fungi</taxon>
        <taxon>Fungi incertae sedis</taxon>
        <taxon>Mucoromycota</taxon>
        <taxon>Mortierellomycotina</taxon>
        <taxon>Mortierellomycetes</taxon>
        <taxon>Mortierellales</taxon>
        <taxon>Mortierellaceae</taxon>
        <taxon>Lunasporangiospora</taxon>
    </lineage>
</organism>
<feature type="compositionally biased region" description="Polar residues" evidence="1">
    <location>
        <begin position="307"/>
        <end position="316"/>
    </location>
</feature>
<dbReference type="AlphaFoldDB" id="A0A9P6FMW4"/>
<dbReference type="OrthoDB" id="5599552at2759"/>
<feature type="region of interest" description="Disordered" evidence="1">
    <location>
        <begin position="17"/>
        <end position="128"/>
    </location>
</feature>
<feature type="region of interest" description="Disordered" evidence="1">
    <location>
        <begin position="219"/>
        <end position="316"/>
    </location>
</feature>
<feature type="compositionally biased region" description="Basic residues" evidence="1">
    <location>
        <begin position="18"/>
        <end position="30"/>
    </location>
</feature>
<evidence type="ECO:0000256" key="1">
    <source>
        <dbReference type="SAM" id="MobiDB-lite"/>
    </source>
</evidence>
<feature type="compositionally biased region" description="Pro residues" evidence="1">
    <location>
        <begin position="271"/>
        <end position="284"/>
    </location>
</feature>
<feature type="region of interest" description="Disordered" evidence="1">
    <location>
        <begin position="359"/>
        <end position="385"/>
    </location>
</feature>